<evidence type="ECO:0000256" key="1">
    <source>
        <dbReference type="SAM" id="MobiDB-lite"/>
    </source>
</evidence>
<evidence type="ECO:0000313" key="3">
    <source>
        <dbReference type="Proteomes" id="UP001501295"/>
    </source>
</evidence>
<reference evidence="3" key="1">
    <citation type="journal article" date="2019" name="Int. J. Syst. Evol. Microbiol.">
        <title>The Global Catalogue of Microorganisms (GCM) 10K type strain sequencing project: providing services to taxonomists for standard genome sequencing and annotation.</title>
        <authorList>
            <consortium name="The Broad Institute Genomics Platform"/>
            <consortium name="The Broad Institute Genome Sequencing Center for Infectious Disease"/>
            <person name="Wu L."/>
            <person name="Ma J."/>
        </authorList>
    </citation>
    <scope>NUCLEOTIDE SEQUENCE [LARGE SCALE GENOMIC DNA]</scope>
    <source>
        <strain evidence="3">JCM 18956</strain>
    </source>
</reference>
<proteinExistence type="predicted"/>
<dbReference type="Proteomes" id="UP001501295">
    <property type="component" value="Unassembled WGS sequence"/>
</dbReference>
<gene>
    <name evidence="2" type="ORF">GCM10025780_21370</name>
</gene>
<protein>
    <submittedName>
        <fullName evidence="2">Uncharacterized protein</fullName>
    </submittedName>
</protein>
<evidence type="ECO:0000313" key="2">
    <source>
        <dbReference type="EMBL" id="GAA4676490.1"/>
    </source>
</evidence>
<keyword evidence="3" id="KW-1185">Reference proteome</keyword>
<organism evidence="2 3">
    <name type="scientific">Frondihabitans cladoniiphilus</name>
    <dbReference type="NCBI Taxonomy" id="715785"/>
    <lineage>
        <taxon>Bacteria</taxon>
        <taxon>Bacillati</taxon>
        <taxon>Actinomycetota</taxon>
        <taxon>Actinomycetes</taxon>
        <taxon>Micrococcales</taxon>
        <taxon>Microbacteriaceae</taxon>
        <taxon>Frondihabitans</taxon>
    </lineage>
</organism>
<name>A0ABP8W262_9MICO</name>
<accession>A0ABP8W262</accession>
<comment type="caution">
    <text evidence="2">The sequence shown here is derived from an EMBL/GenBank/DDBJ whole genome shotgun (WGS) entry which is preliminary data.</text>
</comment>
<sequence>MAGGVRLRGTRVRLRGAGVRLRGAGVRLRGTGVPLPHRTAPHRAARRTDQRLTAPRPTTRV</sequence>
<dbReference type="EMBL" id="BAABLM010000003">
    <property type="protein sequence ID" value="GAA4676490.1"/>
    <property type="molecule type" value="Genomic_DNA"/>
</dbReference>
<feature type="region of interest" description="Disordered" evidence="1">
    <location>
        <begin position="29"/>
        <end position="61"/>
    </location>
</feature>
<feature type="compositionally biased region" description="Low complexity" evidence="1">
    <location>
        <begin position="29"/>
        <end position="38"/>
    </location>
</feature>